<dbReference type="PROSITE" id="PS50076">
    <property type="entry name" value="DNAJ_2"/>
    <property type="match status" value="1"/>
</dbReference>
<sequence>RPFHASSRRCRDDIDDKNHYETLQVQTDASPQDIKKSFYTLSKKHHPDHNRSDPHASRRFMRISEAHSVLSHPDKRAHYDRDVLRLHSHGHHHHGHKGPARGGASYASTGPVGSRPASGLSRRRGTFRGPPPSFYRSGGWGAHGAKRGQAHEESTSGAGRTANESNREADPGGYTGSYGTGGMGPGQEPFGRGGSAAGDGDIPHFDRAAKEAHTRTQARVDEIRAKKMAREFRFTGYQDYTEFGSFFAILAVLGAA</sequence>
<comment type="caution">
    <text evidence="4">The sequence shown here is derived from an EMBL/GenBank/DDBJ whole genome shotgun (WGS) entry which is preliminary data.</text>
</comment>
<dbReference type="AlphaFoldDB" id="A0A9P5CKC8"/>
<dbReference type="Pfam" id="PF00226">
    <property type="entry name" value="DnaJ"/>
    <property type="match status" value="1"/>
</dbReference>
<dbReference type="Gene3D" id="1.10.287.110">
    <property type="entry name" value="DnaJ domain"/>
    <property type="match status" value="1"/>
</dbReference>
<dbReference type="SMART" id="SM00271">
    <property type="entry name" value="DnaJ"/>
    <property type="match status" value="1"/>
</dbReference>
<dbReference type="CDD" id="cd06257">
    <property type="entry name" value="DnaJ"/>
    <property type="match status" value="1"/>
</dbReference>
<name>A0A9P5CKC8_CRYP1</name>
<feature type="compositionally biased region" description="Basic residues" evidence="2">
    <location>
        <begin position="88"/>
        <end position="99"/>
    </location>
</feature>
<evidence type="ECO:0000259" key="3">
    <source>
        <dbReference type="PROSITE" id="PS50076"/>
    </source>
</evidence>
<evidence type="ECO:0000256" key="2">
    <source>
        <dbReference type="SAM" id="MobiDB-lite"/>
    </source>
</evidence>
<dbReference type="RefSeq" id="XP_040771589.1">
    <property type="nucleotide sequence ID" value="XM_040915601.1"/>
</dbReference>
<feature type="compositionally biased region" description="Gly residues" evidence="2">
    <location>
        <begin position="173"/>
        <end position="197"/>
    </location>
</feature>
<feature type="region of interest" description="Disordered" evidence="2">
    <location>
        <begin position="88"/>
        <end position="203"/>
    </location>
</feature>
<protein>
    <recommendedName>
        <fullName evidence="3">J domain-containing protein</fullName>
    </recommendedName>
</protein>
<feature type="domain" description="J" evidence="3">
    <location>
        <begin position="18"/>
        <end position="83"/>
    </location>
</feature>
<dbReference type="Proteomes" id="UP000803844">
    <property type="component" value="Unassembled WGS sequence"/>
</dbReference>
<evidence type="ECO:0000313" key="4">
    <source>
        <dbReference type="EMBL" id="KAF3760610.1"/>
    </source>
</evidence>
<dbReference type="EMBL" id="MU032352">
    <property type="protein sequence ID" value="KAF3760610.1"/>
    <property type="molecule type" value="Genomic_DNA"/>
</dbReference>
<keyword evidence="1" id="KW-0143">Chaperone</keyword>
<dbReference type="GeneID" id="63832730"/>
<dbReference type="SUPFAM" id="SSF46565">
    <property type="entry name" value="Chaperone J-domain"/>
    <property type="match status" value="1"/>
</dbReference>
<keyword evidence="5" id="KW-1185">Reference proteome</keyword>
<reference evidence="4" key="1">
    <citation type="journal article" date="2020" name="Phytopathology">
        <title>Genome sequence of the chestnut blight fungus Cryphonectria parasitica EP155: A fundamental resource for an archetypical invasive plant pathogen.</title>
        <authorList>
            <person name="Crouch J.A."/>
            <person name="Dawe A."/>
            <person name="Aerts A."/>
            <person name="Barry K."/>
            <person name="Churchill A.C.L."/>
            <person name="Grimwood J."/>
            <person name="Hillman B."/>
            <person name="Milgroom M.G."/>
            <person name="Pangilinan J."/>
            <person name="Smith M."/>
            <person name="Salamov A."/>
            <person name="Schmutz J."/>
            <person name="Yadav J."/>
            <person name="Grigoriev I.V."/>
            <person name="Nuss D."/>
        </authorList>
    </citation>
    <scope>NUCLEOTIDE SEQUENCE</scope>
    <source>
        <strain evidence="4">EP155</strain>
    </source>
</reference>
<dbReference type="InterPro" id="IPR036869">
    <property type="entry name" value="J_dom_sf"/>
</dbReference>
<dbReference type="InterPro" id="IPR001623">
    <property type="entry name" value="DnaJ_domain"/>
</dbReference>
<feature type="compositionally biased region" description="Polar residues" evidence="2">
    <location>
        <begin position="155"/>
        <end position="164"/>
    </location>
</feature>
<organism evidence="4 5">
    <name type="scientific">Cryphonectria parasitica (strain ATCC 38755 / EP155)</name>
    <dbReference type="NCBI Taxonomy" id="660469"/>
    <lineage>
        <taxon>Eukaryota</taxon>
        <taxon>Fungi</taxon>
        <taxon>Dikarya</taxon>
        <taxon>Ascomycota</taxon>
        <taxon>Pezizomycotina</taxon>
        <taxon>Sordariomycetes</taxon>
        <taxon>Sordariomycetidae</taxon>
        <taxon>Diaporthales</taxon>
        <taxon>Cryphonectriaceae</taxon>
        <taxon>Cryphonectria-Endothia species complex</taxon>
        <taxon>Cryphonectria</taxon>
    </lineage>
</organism>
<dbReference type="PANTHER" id="PTHR44145">
    <property type="entry name" value="DNAJ HOMOLOG SUBFAMILY A MEMBER 3, MITOCHONDRIAL"/>
    <property type="match status" value="1"/>
</dbReference>
<feature type="non-terminal residue" evidence="4">
    <location>
        <position position="1"/>
    </location>
</feature>
<accession>A0A9P5CKC8</accession>
<feature type="non-terminal residue" evidence="4">
    <location>
        <position position="256"/>
    </location>
</feature>
<gene>
    <name evidence="4" type="ORF">M406DRAFT_221726</name>
</gene>
<proteinExistence type="predicted"/>
<dbReference type="PRINTS" id="PR00625">
    <property type="entry name" value="JDOMAIN"/>
</dbReference>
<evidence type="ECO:0000256" key="1">
    <source>
        <dbReference type="ARBA" id="ARBA00023186"/>
    </source>
</evidence>
<evidence type="ECO:0000313" key="5">
    <source>
        <dbReference type="Proteomes" id="UP000803844"/>
    </source>
</evidence>
<dbReference type="InterPro" id="IPR051938">
    <property type="entry name" value="Apopto_cytoskel_mod"/>
</dbReference>
<dbReference type="OrthoDB" id="10250354at2759"/>
<dbReference type="PANTHER" id="PTHR44145:SF3">
    <property type="entry name" value="DNAJ HOMOLOG SUBFAMILY A MEMBER 3, MITOCHONDRIAL"/>
    <property type="match status" value="1"/>
</dbReference>
<feature type="region of interest" description="Disordered" evidence="2">
    <location>
        <begin position="21"/>
        <end position="56"/>
    </location>
</feature>
<feature type="compositionally biased region" description="Polar residues" evidence="2">
    <location>
        <begin position="21"/>
        <end position="30"/>
    </location>
</feature>